<feature type="compositionally biased region" description="Basic residues" evidence="7">
    <location>
        <begin position="25"/>
        <end position="38"/>
    </location>
</feature>
<accession>A0A8S3ZQZ6</accession>
<evidence type="ECO:0000256" key="4">
    <source>
        <dbReference type="ARBA" id="ARBA00023274"/>
    </source>
</evidence>
<dbReference type="EMBL" id="CAJHNH020003979">
    <property type="protein sequence ID" value="CAG5130348.1"/>
    <property type="molecule type" value="Genomic_DNA"/>
</dbReference>
<protein>
    <recommendedName>
        <fullName evidence="5">Large ribosomal subunit protein eL36</fullName>
    </recommendedName>
    <alternativeName>
        <fullName evidence="6">60S ribosomal protein L36</fullName>
    </alternativeName>
</protein>
<dbReference type="AlphaFoldDB" id="A0A8S3ZQZ6"/>
<comment type="similarity">
    <text evidence="1">Belongs to the eukaryotic ribosomal protein eL36 family.</text>
</comment>
<keyword evidence="9" id="KW-1185">Reference proteome</keyword>
<evidence type="ECO:0000256" key="1">
    <source>
        <dbReference type="ARBA" id="ARBA00006509"/>
    </source>
</evidence>
<organism evidence="8 9">
    <name type="scientific">Candidula unifasciata</name>
    <dbReference type="NCBI Taxonomy" id="100452"/>
    <lineage>
        <taxon>Eukaryota</taxon>
        <taxon>Metazoa</taxon>
        <taxon>Spiralia</taxon>
        <taxon>Lophotrochozoa</taxon>
        <taxon>Mollusca</taxon>
        <taxon>Gastropoda</taxon>
        <taxon>Heterobranchia</taxon>
        <taxon>Euthyneura</taxon>
        <taxon>Panpulmonata</taxon>
        <taxon>Eupulmonata</taxon>
        <taxon>Stylommatophora</taxon>
        <taxon>Helicina</taxon>
        <taxon>Helicoidea</taxon>
        <taxon>Geomitridae</taxon>
        <taxon>Candidula</taxon>
    </lineage>
</organism>
<dbReference type="GO" id="GO:0006412">
    <property type="term" value="P:translation"/>
    <property type="evidence" value="ECO:0007669"/>
    <property type="project" value="InterPro"/>
</dbReference>
<dbReference type="Gene3D" id="1.10.10.1760">
    <property type="entry name" value="60S ribosomal protein L36"/>
    <property type="match status" value="1"/>
</dbReference>
<dbReference type="PANTHER" id="PTHR10114">
    <property type="entry name" value="60S RIBOSOMAL PROTEIN L36"/>
    <property type="match status" value="1"/>
</dbReference>
<feature type="region of interest" description="Disordered" evidence="7">
    <location>
        <begin position="99"/>
        <end position="118"/>
    </location>
</feature>
<evidence type="ECO:0000256" key="2">
    <source>
        <dbReference type="ARBA" id="ARBA00011133"/>
    </source>
</evidence>
<keyword evidence="4" id="KW-0687">Ribonucleoprotein</keyword>
<dbReference type="Proteomes" id="UP000678393">
    <property type="component" value="Unassembled WGS sequence"/>
</dbReference>
<gene>
    <name evidence="8" type="ORF">CUNI_LOCUS15906</name>
</gene>
<comment type="caution">
    <text evidence="8">The sequence shown here is derived from an EMBL/GenBank/DDBJ whole genome shotgun (WGS) entry which is preliminary data.</text>
</comment>
<dbReference type="Pfam" id="PF01158">
    <property type="entry name" value="Ribosomal_L36e"/>
    <property type="match status" value="1"/>
</dbReference>
<dbReference type="GO" id="GO:0005840">
    <property type="term" value="C:ribosome"/>
    <property type="evidence" value="ECO:0007669"/>
    <property type="project" value="UniProtKB-KW"/>
</dbReference>
<keyword evidence="3" id="KW-0689">Ribosomal protein</keyword>
<comment type="subunit">
    <text evidence="2">Component of the large ribosomal subunit.</text>
</comment>
<dbReference type="FunFam" id="1.10.10.1760:FF:000001">
    <property type="entry name" value="60S ribosomal protein L36"/>
    <property type="match status" value="1"/>
</dbReference>
<evidence type="ECO:0000256" key="6">
    <source>
        <dbReference type="ARBA" id="ARBA00035331"/>
    </source>
</evidence>
<dbReference type="InterPro" id="IPR000509">
    <property type="entry name" value="Ribosomal_eL36"/>
</dbReference>
<evidence type="ECO:0000313" key="9">
    <source>
        <dbReference type="Proteomes" id="UP000678393"/>
    </source>
</evidence>
<name>A0A8S3ZQZ6_9EUPU</name>
<sequence length="118" mass="13992">MGIRYKLAVGLDKGHKVDRLEGGRKQRPTRRKGAATKHAKFVRDLVREIAGFSPYEKRCQELLKIQKDKRALKFCKKRLGTHIRGKKKREEMQVLLQKIRKAQQAREHQQHQQQQQQK</sequence>
<dbReference type="InterPro" id="IPR038097">
    <property type="entry name" value="Ribosomal_eL36_sf"/>
</dbReference>
<dbReference type="OrthoDB" id="9616667at2759"/>
<dbReference type="GO" id="GO:1990904">
    <property type="term" value="C:ribonucleoprotein complex"/>
    <property type="evidence" value="ECO:0007669"/>
    <property type="project" value="UniProtKB-KW"/>
</dbReference>
<proteinExistence type="inferred from homology"/>
<dbReference type="GO" id="GO:0003735">
    <property type="term" value="F:structural constituent of ribosome"/>
    <property type="evidence" value="ECO:0007669"/>
    <property type="project" value="InterPro"/>
</dbReference>
<evidence type="ECO:0000256" key="3">
    <source>
        <dbReference type="ARBA" id="ARBA00022980"/>
    </source>
</evidence>
<feature type="region of interest" description="Disordered" evidence="7">
    <location>
        <begin position="19"/>
        <end position="38"/>
    </location>
</feature>
<reference evidence="8" key="1">
    <citation type="submission" date="2021-04" db="EMBL/GenBank/DDBJ databases">
        <authorList>
            <consortium name="Molecular Ecology Group"/>
        </authorList>
    </citation>
    <scope>NUCLEOTIDE SEQUENCE</scope>
</reference>
<evidence type="ECO:0000256" key="7">
    <source>
        <dbReference type="SAM" id="MobiDB-lite"/>
    </source>
</evidence>
<evidence type="ECO:0000313" key="8">
    <source>
        <dbReference type="EMBL" id="CAG5130348.1"/>
    </source>
</evidence>
<evidence type="ECO:0000256" key="5">
    <source>
        <dbReference type="ARBA" id="ARBA00035226"/>
    </source>
</evidence>